<dbReference type="GO" id="GO:0015940">
    <property type="term" value="P:pantothenate biosynthetic process"/>
    <property type="evidence" value="ECO:0007669"/>
    <property type="project" value="UniProtKB-UniRule"/>
</dbReference>
<dbReference type="RefSeq" id="WP_008517093.1">
    <property type="nucleotide sequence ID" value="NZ_ACJM01000009.1"/>
</dbReference>
<dbReference type="GO" id="GO:0005737">
    <property type="term" value="C:cytoplasm"/>
    <property type="evidence" value="ECO:0007669"/>
    <property type="project" value="UniProtKB-SubCell"/>
</dbReference>
<name>C0GHQ0_DETAL</name>
<evidence type="ECO:0000256" key="10">
    <source>
        <dbReference type="PIRSR" id="PIRSR000388-3"/>
    </source>
</evidence>
<gene>
    <name evidence="7" type="primary">panB</name>
    <name evidence="11" type="ORF">DealDRAFT_2009</name>
</gene>
<comment type="pathway">
    <text evidence="1 7">Cofactor biosynthesis; (R)-pantothenate biosynthesis; (R)-pantoate from 3-methyl-2-oxobutanoate: step 1/2.</text>
</comment>
<keyword evidence="4 7" id="KW-0566">Pantothenate biosynthesis</keyword>
<keyword evidence="5 7" id="KW-0808">Transferase</keyword>
<evidence type="ECO:0000256" key="5">
    <source>
        <dbReference type="ARBA" id="ARBA00022679"/>
    </source>
</evidence>
<comment type="subunit">
    <text evidence="3 7">Homodecamer; pentamer of dimers.</text>
</comment>
<dbReference type="GO" id="GO:0008168">
    <property type="term" value="F:methyltransferase activity"/>
    <property type="evidence" value="ECO:0007669"/>
    <property type="project" value="UniProtKB-KW"/>
</dbReference>
<feature type="binding site" evidence="7 9">
    <location>
        <position position="85"/>
    </location>
    <ligand>
        <name>3-methyl-2-oxobutanoate</name>
        <dbReference type="ChEBI" id="CHEBI:11851"/>
    </ligand>
</feature>
<evidence type="ECO:0000256" key="7">
    <source>
        <dbReference type="HAMAP-Rule" id="MF_00156"/>
    </source>
</evidence>
<feature type="binding site" evidence="7 10">
    <location>
        <position position="46"/>
    </location>
    <ligand>
        <name>Mg(2+)</name>
        <dbReference type="ChEBI" id="CHEBI:18420"/>
    </ligand>
</feature>
<evidence type="ECO:0000313" key="11">
    <source>
        <dbReference type="EMBL" id="EEG77256.1"/>
    </source>
</evidence>
<keyword evidence="11" id="KW-0489">Methyltransferase</keyword>
<dbReference type="InterPro" id="IPR015813">
    <property type="entry name" value="Pyrv/PenolPyrv_kinase-like_dom"/>
</dbReference>
<dbReference type="PANTHER" id="PTHR20881:SF0">
    <property type="entry name" value="3-METHYL-2-OXOBUTANOATE HYDROXYMETHYLTRANSFERASE"/>
    <property type="match status" value="1"/>
</dbReference>
<dbReference type="Gene3D" id="3.20.20.60">
    <property type="entry name" value="Phosphoenolpyruvate-binding domains"/>
    <property type="match status" value="1"/>
</dbReference>
<dbReference type="SUPFAM" id="SSF51621">
    <property type="entry name" value="Phosphoenolpyruvate/pyruvate domain"/>
    <property type="match status" value="1"/>
</dbReference>
<dbReference type="EC" id="2.1.2.11" evidence="7"/>
<dbReference type="CDD" id="cd06557">
    <property type="entry name" value="KPHMT-like"/>
    <property type="match status" value="1"/>
</dbReference>
<dbReference type="Proteomes" id="UP000006443">
    <property type="component" value="Unassembled WGS sequence"/>
</dbReference>
<keyword evidence="7 10" id="KW-0479">Metal-binding</keyword>
<dbReference type="Pfam" id="PF02548">
    <property type="entry name" value="Pantoate_transf"/>
    <property type="match status" value="1"/>
</dbReference>
<dbReference type="InterPro" id="IPR040442">
    <property type="entry name" value="Pyrv_kinase-like_dom_sf"/>
</dbReference>
<dbReference type="AlphaFoldDB" id="C0GHQ0"/>
<evidence type="ECO:0000256" key="3">
    <source>
        <dbReference type="ARBA" id="ARBA00011424"/>
    </source>
</evidence>
<dbReference type="OrthoDB" id="9781789at2"/>
<dbReference type="eggNOG" id="COG0413">
    <property type="taxonomic scope" value="Bacteria"/>
</dbReference>
<dbReference type="STRING" id="555088.DealDRAFT_2009"/>
<evidence type="ECO:0000256" key="8">
    <source>
        <dbReference type="PIRSR" id="PIRSR000388-1"/>
    </source>
</evidence>
<dbReference type="GO" id="GO:0000287">
    <property type="term" value="F:magnesium ion binding"/>
    <property type="evidence" value="ECO:0007669"/>
    <property type="project" value="TreeGrafter"/>
</dbReference>
<dbReference type="UniPathway" id="UPA00028">
    <property type="reaction ID" value="UER00003"/>
</dbReference>
<sequence>MTKRVTTLTLAEMKKNNEKITMATAYDYASAKVVEEAGIDMILVGDSLGMVVLGYENTLSVTLDDMIHHGKAVVRGSNRAMVVIDMPFMTYQVSKEVAVRNAGRAIQETGAPAVKLEGGEDMAKTVKKIVKAGIPVVGHIGLTPQSVGQMGGFVVQGKNEKMAEQLVKDALKLEDAGACSIVLEAIPRQLAQLITEKLTIPTIGIGAGVHCDGQVLVYHDILGLQTDMRPKFVKQYGTFFNPMVNAMEIYGKEVKSGAFPSQEHTFTMDEAIIEKLREKF</sequence>
<feature type="binding site" evidence="7 9">
    <location>
        <position position="115"/>
    </location>
    <ligand>
        <name>3-methyl-2-oxobutanoate</name>
        <dbReference type="ChEBI" id="CHEBI:11851"/>
    </ligand>
</feature>
<evidence type="ECO:0000256" key="9">
    <source>
        <dbReference type="PIRSR" id="PIRSR000388-2"/>
    </source>
</evidence>
<dbReference type="PIRSF" id="PIRSF000388">
    <property type="entry name" value="Pantoate_hydroxy_MeTrfase"/>
    <property type="match status" value="1"/>
</dbReference>
<keyword evidence="12" id="KW-1185">Reference proteome</keyword>
<proteinExistence type="inferred from homology"/>
<comment type="cofactor">
    <cofactor evidence="7 10">
        <name>Mg(2+)</name>
        <dbReference type="ChEBI" id="CHEBI:18420"/>
    </cofactor>
    <text evidence="7 10">Binds 1 Mg(2+) ion per subunit.</text>
</comment>
<protein>
    <recommendedName>
        <fullName evidence="7">3-methyl-2-oxobutanoate hydroxymethyltransferase</fullName>
        <ecNumber evidence="7">2.1.2.11</ecNumber>
    </recommendedName>
    <alternativeName>
        <fullName evidence="7">Ketopantoate hydroxymethyltransferase</fullName>
        <shortName evidence="7">KPHMT</shortName>
    </alternativeName>
</protein>
<feature type="active site" description="Proton acceptor" evidence="7 8">
    <location>
        <position position="184"/>
    </location>
</feature>
<organism evidence="11 12">
    <name type="scientific">Dethiobacter alkaliphilus AHT 1</name>
    <dbReference type="NCBI Taxonomy" id="555088"/>
    <lineage>
        <taxon>Bacteria</taxon>
        <taxon>Bacillati</taxon>
        <taxon>Bacillota</taxon>
        <taxon>Dethiobacteria</taxon>
        <taxon>Dethiobacterales</taxon>
        <taxon>Dethiobacteraceae</taxon>
        <taxon>Dethiobacter</taxon>
    </lineage>
</organism>
<dbReference type="NCBIfam" id="TIGR00222">
    <property type="entry name" value="panB"/>
    <property type="match status" value="1"/>
</dbReference>
<comment type="function">
    <text evidence="6 7">Catalyzes the reversible reaction in which hydroxymethyl group from 5,10-methylenetetrahydrofolate is transferred onto alpha-ketoisovalerate to form ketopantoate.</text>
</comment>
<accession>C0GHQ0</accession>
<comment type="catalytic activity">
    <reaction evidence="7">
        <text>(6R)-5,10-methylene-5,6,7,8-tetrahydrofolate + 3-methyl-2-oxobutanoate + H2O = 2-dehydropantoate + (6S)-5,6,7,8-tetrahydrofolate</text>
        <dbReference type="Rhea" id="RHEA:11824"/>
        <dbReference type="ChEBI" id="CHEBI:11561"/>
        <dbReference type="ChEBI" id="CHEBI:11851"/>
        <dbReference type="ChEBI" id="CHEBI:15377"/>
        <dbReference type="ChEBI" id="CHEBI:15636"/>
        <dbReference type="ChEBI" id="CHEBI:57453"/>
        <dbReference type="EC" id="2.1.2.11"/>
    </reaction>
</comment>
<dbReference type="EMBL" id="ACJM01000009">
    <property type="protein sequence ID" value="EEG77256.1"/>
    <property type="molecule type" value="Genomic_DNA"/>
</dbReference>
<dbReference type="NCBIfam" id="NF001452">
    <property type="entry name" value="PRK00311.1"/>
    <property type="match status" value="1"/>
</dbReference>
<dbReference type="GO" id="GO:0032259">
    <property type="term" value="P:methylation"/>
    <property type="evidence" value="ECO:0007669"/>
    <property type="project" value="UniProtKB-KW"/>
</dbReference>
<reference evidence="11 12" key="1">
    <citation type="submission" date="2009-02" db="EMBL/GenBank/DDBJ databases">
        <title>Sequencing of the draft genome and assembly of Dethiobacter alkaliphilus AHT 1.</title>
        <authorList>
            <consortium name="US DOE Joint Genome Institute (JGI-PGF)"/>
            <person name="Lucas S."/>
            <person name="Copeland A."/>
            <person name="Lapidus A."/>
            <person name="Glavina del Rio T."/>
            <person name="Dalin E."/>
            <person name="Tice H."/>
            <person name="Bruce D."/>
            <person name="Goodwin L."/>
            <person name="Pitluck S."/>
            <person name="Larimer F."/>
            <person name="Land M.L."/>
            <person name="Hauser L."/>
            <person name="Muyzer G."/>
        </authorList>
    </citation>
    <scope>NUCLEOTIDE SEQUENCE [LARGE SCALE GENOMIC DNA]</scope>
    <source>
        <strain evidence="11 12">AHT 1</strain>
    </source>
</reference>
<feature type="binding site" evidence="7 10">
    <location>
        <position position="117"/>
    </location>
    <ligand>
        <name>Mg(2+)</name>
        <dbReference type="ChEBI" id="CHEBI:18420"/>
    </ligand>
</feature>
<comment type="subcellular location">
    <subcellularLocation>
        <location evidence="7">Cytoplasm</location>
    </subcellularLocation>
</comment>
<dbReference type="HAMAP" id="MF_00156">
    <property type="entry name" value="PanB"/>
    <property type="match status" value="1"/>
</dbReference>
<keyword evidence="7 10" id="KW-0460">Magnesium</keyword>
<dbReference type="PANTHER" id="PTHR20881">
    <property type="entry name" value="3-METHYL-2-OXOBUTANOATE HYDROXYMETHYLTRANSFERASE"/>
    <property type="match status" value="1"/>
</dbReference>
<feature type="binding site" evidence="7 9">
    <location>
        <begin position="46"/>
        <end position="47"/>
    </location>
    <ligand>
        <name>3-methyl-2-oxobutanoate</name>
        <dbReference type="ChEBI" id="CHEBI:11851"/>
    </ligand>
</feature>
<evidence type="ECO:0000256" key="1">
    <source>
        <dbReference type="ARBA" id="ARBA00005033"/>
    </source>
</evidence>
<evidence type="ECO:0000313" key="12">
    <source>
        <dbReference type="Proteomes" id="UP000006443"/>
    </source>
</evidence>
<dbReference type="GO" id="GO:0003864">
    <property type="term" value="F:3-methyl-2-oxobutanoate hydroxymethyltransferase activity"/>
    <property type="evidence" value="ECO:0007669"/>
    <property type="project" value="UniProtKB-UniRule"/>
</dbReference>
<dbReference type="FunFam" id="3.20.20.60:FF:000003">
    <property type="entry name" value="3-methyl-2-oxobutanoate hydroxymethyltransferase"/>
    <property type="match status" value="1"/>
</dbReference>
<comment type="similarity">
    <text evidence="2 7">Belongs to the PanB family.</text>
</comment>
<evidence type="ECO:0000256" key="6">
    <source>
        <dbReference type="ARBA" id="ARBA00056497"/>
    </source>
</evidence>
<keyword evidence="7" id="KW-0963">Cytoplasm</keyword>
<evidence type="ECO:0000256" key="4">
    <source>
        <dbReference type="ARBA" id="ARBA00022655"/>
    </source>
</evidence>
<dbReference type="InterPro" id="IPR003700">
    <property type="entry name" value="Pantoate_hydroxy_MeTrfase"/>
</dbReference>
<feature type="binding site" evidence="7 10">
    <location>
        <position position="85"/>
    </location>
    <ligand>
        <name>Mg(2+)</name>
        <dbReference type="ChEBI" id="CHEBI:18420"/>
    </ligand>
</feature>
<evidence type="ECO:0000256" key="2">
    <source>
        <dbReference type="ARBA" id="ARBA00008676"/>
    </source>
</evidence>
<comment type="caution">
    <text evidence="11">The sequence shown here is derived from an EMBL/GenBank/DDBJ whole genome shotgun (WGS) entry which is preliminary data.</text>
</comment>